<protein>
    <submittedName>
        <fullName evidence="1">Phosphoglycerate mutase family domain protein</fullName>
    </submittedName>
</protein>
<dbReference type="InterPro" id="IPR029033">
    <property type="entry name" value="His_PPase_superfam"/>
</dbReference>
<evidence type="ECO:0000313" key="1">
    <source>
        <dbReference type="EMBL" id="EAY31280.1"/>
    </source>
</evidence>
<dbReference type="RefSeq" id="WP_002693842.1">
    <property type="nucleotide sequence ID" value="NZ_AAWS01000003.1"/>
</dbReference>
<dbReference type="SUPFAM" id="SSF53254">
    <property type="entry name" value="Phosphoglycerate mutase-like"/>
    <property type="match status" value="1"/>
</dbReference>
<accession>A1ZDX2</accession>
<organism evidence="1 2">
    <name type="scientific">Microscilla marina ATCC 23134</name>
    <dbReference type="NCBI Taxonomy" id="313606"/>
    <lineage>
        <taxon>Bacteria</taxon>
        <taxon>Pseudomonadati</taxon>
        <taxon>Bacteroidota</taxon>
        <taxon>Cytophagia</taxon>
        <taxon>Cytophagales</taxon>
        <taxon>Microscillaceae</taxon>
        <taxon>Microscilla</taxon>
    </lineage>
</organism>
<comment type="caution">
    <text evidence="1">The sequence shown here is derived from an EMBL/GenBank/DDBJ whole genome shotgun (WGS) entry which is preliminary data.</text>
</comment>
<proteinExistence type="predicted"/>
<dbReference type="PANTHER" id="PTHR47623">
    <property type="entry name" value="OS09G0287300 PROTEIN"/>
    <property type="match status" value="1"/>
</dbReference>
<dbReference type="Proteomes" id="UP000004095">
    <property type="component" value="Unassembled WGS sequence"/>
</dbReference>
<reference evidence="1 2" key="1">
    <citation type="submission" date="2007-01" db="EMBL/GenBank/DDBJ databases">
        <authorList>
            <person name="Haygood M."/>
            <person name="Podell S."/>
            <person name="Anderson C."/>
            <person name="Hopkinson B."/>
            <person name="Roe K."/>
            <person name="Barbeau K."/>
            <person name="Gaasterland T."/>
            <person name="Ferriera S."/>
            <person name="Johnson J."/>
            <person name="Kravitz S."/>
            <person name="Beeson K."/>
            <person name="Sutton G."/>
            <person name="Rogers Y.-H."/>
            <person name="Friedman R."/>
            <person name="Frazier M."/>
            <person name="Venter J.C."/>
        </authorList>
    </citation>
    <scope>NUCLEOTIDE SEQUENCE [LARGE SCALE GENOMIC DNA]</scope>
    <source>
        <strain evidence="1 2">ATCC 23134</strain>
    </source>
</reference>
<dbReference type="eggNOG" id="COG2062">
    <property type="taxonomic scope" value="Bacteria"/>
</dbReference>
<sequence length="168" mass="19278">MKTLTLLRHAKSSWKDLSLPDFERPLNKRGKRDAPFMAQKFKEKGDMPHLILSSPSVRTRLTVAAFAKVLPETAVEFDQRIYEAHAQTLLRLIRQQSDKVTSLVLVGHNPGLTDLTNYFAPRPIDNVPTTGVVQFNFVTTQWQQVTAKEASLVYFEYPKLYFPKEETK</sequence>
<keyword evidence="2" id="KW-1185">Reference proteome</keyword>
<gene>
    <name evidence="1" type="ORF">M23134_04113</name>
</gene>
<dbReference type="Pfam" id="PF00300">
    <property type="entry name" value="His_Phos_1"/>
    <property type="match status" value="1"/>
</dbReference>
<dbReference type="EMBL" id="AAWS01000003">
    <property type="protein sequence ID" value="EAY31280.1"/>
    <property type="molecule type" value="Genomic_DNA"/>
</dbReference>
<dbReference type="PANTHER" id="PTHR47623:SF1">
    <property type="entry name" value="OS09G0287300 PROTEIN"/>
    <property type="match status" value="1"/>
</dbReference>
<dbReference type="OrthoDB" id="9810154at2"/>
<dbReference type="AlphaFoldDB" id="A1ZDX2"/>
<evidence type="ECO:0000313" key="2">
    <source>
        <dbReference type="Proteomes" id="UP000004095"/>
    </source>
</evidence>
<dbReference type="Gene3D" id="3.40.50.1240">
    <property type="entry name" value="Phosphoglycerate mutase-like"/>
    <property type="match status" value="1"/>
</dbReference>
<dbReference type="CDD" id="cd07067">
    <property type="entry name" value="HP_PGM_like"/>
    <property type="match status" value="1"/>
</dbReference>
<dbReference type="InterPro" id="IPR013078">
    <property type="entry name" value="His_Pase_superF_clade-1"/>
</dbReference>
<name>A1ZDX2_MICM2</name>